<evidence type="ECO:0000256" key="1">
    <source>
        <dbReference type="ARBA" id="ARBA00022737"/>
    </source>
</evidence>
<dbReference type="Gene3D" id="1.10.8.60">
    <property type="match status" value="2"/>
</dbReference>
<keyword evidence="9" id="KW-0378">Hydrolase</keyword>
<dbReference type="InterPro" id="IPR001943">
    <property type="entry name" value="UVR_dom"/>
</dbReference>
<feature type="region of interest" description="Disordered" evidence="6">
    <location>
        <begin position="830"/>
        <end position="958"/>
    </location>
</feature>
<evidence type="ECO:0000256" key="5">
    <source>
        <dbReference type="PROSITE-ProRule" id="PRU01251"/>
    </source>
</evidence>
<feature type="compositionally biased region" description="Acidic residues" evidence="6">
    <location>
        <begin position="873"/>
        <end position="888"/>
    </location>
</feature>
<dbReference type="InterPro" id="IPR018368">
    <property type="entry name" value="ClpA/B_CS1"/>
</dbReference>
<dbReference type="SMART" id="SM00382">
    <property type="entry name" value="AAA"/>
    <property type="match status" value="2"/>
</dbReference>
<dbReference type="GO" id="GO:0008233">
    <property type="term" value="F:peptidase activity"/>
    <property type="evidence" value="ECO:0007669"/>
    <property type="project" value="UniProtKB-KW"/>
</dbReference>
<gene>
    <name evidence="9" type="ORF">QPX34_01145</name>
</gene>
<keyword evidence="2" id="KW-0547">Nucleotide-binding</keyword>
<keyword evidence="1 5" id="KW-0677">Repeat</keyword>
<dbReference type="Gene3D" id="1.10.1780.10">
    <property type="entry name" value="Clp, N-terminal domain"/>
    <property type="match status" value="1"/>
</dbReference>
<dbReference type="InterPro" id="IPR027417">
    <property type="entry name" value="P-loop_NTPase"/>
</dbReference>
<dbReference type="PROSITE" id="PS50151">
    <property type="entry name" value="UVR"/>
    <property type="match status" value="1"/>
</dbReference>
<reference evidence="9 10" key="1">
    <citation type="submission" date="2023-05" db="EMBL/GenBank/DDBJ databases">
        <title>Metabolic capabilities are highly conserved among human nasal-associated Corynebacterium species in pangenomic analyses.</title>
        <authorList>
            <person name="Tran T.H."/>
            <person name="Roberts A.Q."/>
            <person name="Escapa I.F."/>
            <person name="Gao W."/>
            <person name="Conlan S."/>
            <person name="Kong H."/>
            <person name="Segre J.A."/>
            <person name="Kelly M.S."/>
            <person name="Lemon K.P."/>
        </authorList>
    </citation>
    <scope>NUCLEOTIDE SEQUENCE [LARGE SCALE GENOMIC DNA]</scope>
    <source>
        <strain evidence="9 10">KPL3802</strain>
    </source>
</reference>
<dbReference type="Pfam" id="PF07724">
    <property type="entry name" value="AAA_2"/>
    <property type="match status" value="1"/>
</dbReference>
<feature type="region of interest" description="Disordered" evidence="6">
    <location>
        <begin position="146"/>
        <end position="188"/>
    </location>
</feature>
<dbReference type="InterPro" id="IPR050130">
    <property type="entry name" value="ClpA_ClpB"/>
</dbReference>
<dbReference type="InterPro" id="IPR004176">
    <property type="entry name" value="Clp_R_N"/>
</dbReference>
<organism evidence="9 10">
    <name type="scientific">Corynebacterium accolens</name>
    <dbReference type="NCBI Taxonomy" id="38284"/>
    <lineage>
        <taxon>Bacteria</taxon>
        <taxon>Bacillati</taxon>
        <taxon>Actinomycetota</taxon>
        <taxon>Actinomycetes</taxon>
        <taxon>Mycobacteriales</taxon>
        <taxon>Corynebacteriaceae</taxon>
        <taxon>Corynebacterium</taxon>
    </lineage>
</organism>
<evidence type="ECO:0000259" key="7">
    <source>
        <dbReference type="PROSITE" id="PS50151"/>
    </source>
</evidence>
<evidence type="ECO:0000256" key="6">
    <source>
        <dbReference type="SAM" id="MobiDB-lite"/>
    </source>
</evidence>
<dbReference type="Pfam" id="PF17871">
    <property type="entry name" value="AAA_lid_9"/>
    <property type="match status" value="1"/>
</dbReference>
<dbReference type="Pfam" id="PF02861">
    <property type="entry name" value="Clp_N"/>
    <property type="match status" value="1"/>
</dbReference>
<evidence type="ECO:0000256" key="4">
    <source>
        <dbReference type="ARBA" id="ARBA00023186"/>
    </source>
</evidence>
<dbReference type="InterPro" id="IPR003593">
    <property type="entry name" value="AAA+_ATPase"/>
</dbReference>
<dbReference type="PRINTS" id="PR00300">
    <property type="entry name" value="CLPPROTEASEA"/>
</dbReference>
<accession>A0ABT7FM25</accession>
<dbReference type="Gene3D" id="3.40.50.300">
    <property type="entry name" value="P-loop containing nucleotide triphosphate hydrolases"/>
    <property type="match status" value="2"/>
</dbReference>
<evidence type="ECO:0000259" key="8">
    <source>
        <dbReference type="PROSITE" id="PS51903"/>
    </source>
</evidence>
<keyword evidence="3 9" id="KW-0067">ATP-binding</keyword>
<dbReference type="PROSITE" id="PS00870">
    <property type="entry name" value="CLPAB_1"/>
    <property type="match status" value="1"/>
</dbReference>
<feature type="domain" description="Clp R" evidence="8">
    <location>
        <begin position="2"/>
        <end position="144"/>
    </location>
</feature>
<dbReference type="SUPFAM" id="SSF52540">
    <property type="entry name" value="P-loop containing nucleoside triphosphate hydrolases"/>
    <property type="match status" value="2"/>
</dbReference>
<feature type="region of interest" description="Disordered" evidence="6">
    <location>
        <begin position="470"/>
        <end position="489"/>
    </location>
</feature>
<dbReference type="InterPro" id="IPR036628">
    <property type="entry name" value="Clp_N_dom_sf"/>
</dbReference>
<feature type="compositionally biased region" description="Gly residues" evidence="6">
    <location>
        <begin position="146"/>
        <end position="183"/>
    </location>
</feature>
<dbReference type="PROSITE" id="PS51903">
    <property type="entry name" value="CLP_R"/>
    <property type="match status" value="1"/>
</dbReference>
<sequence>MFERFTDRARRVIVLAQEEARMLNHNYIGTEHILLGLIHEGEGVAAKALESMGISLEDVRREVEEIIGQGSQPHTGHIPFTPRAKKVLELSLREGLQMGHKYIGTEFLLLGLIREGDGVAAQVLTKLGADLPRVRQQVIQLLSGYEGGQQEGGGDSNQGPGPIGAGAGSGAGAGGRGGSGGSGERSNSLVLDQFGRNLTQAAKDGKLDPVVGRESEVERIMQVLSRRTKNNPVLIGEPGVGKTAVVEGLALDIVNGKVPETLKDKQLYSLDLGSLVAGSRYRGDFEERLKKVLKEINQRGDIILFIDEIHTLVGAGAAEGAIDAASLLKPKLARGELQTIGATTLDEYRKHIEKDAALERRFQPVQVDEPSLDDTFLILKGLRDKYEAHHRVSYTDEALHAAAQLADRYINDRFLPDKAVDLLDEAGARMRIKRMTAPKGLREVDDRIAEVRREKEAAIDAQDFEKAAGLRDDERKLGEERSEKEKQWRSGDLEEIAEVGEDQIAEVLAHWTGIPVLKLTEKESSRLLNMEEELHKRIIGQDEAVKSVSRAIRRTRAGLKDPRRPSGSFIFAGPSGVGKTELSKSLANFLFGSDDDLIQIDMGEFHDRFTASRLFGAPPGYVGYEEGGQLTEKVRRKPFSVVLFDEIEKAHKEIYNTLLQVLEDGRLTDGQGRVVDFKNTVLIFTSNLGTQDISKPVGLGFTGASENDSDAQYERMKAKVNDELKKHFRPEFLNRIDDVVVFHQLTREQIVQMVNLLIGRVGTQLEERDMGIELTDKAQNLLAQRGFDPVLGARPLRRTIQRDIEDQLSEKILFGEIGAGEIISVDVEGWDGESKDDSGAKFTFTPRPKPLPDDIDEPSLADASVRDNNPSEDAADGSDSDSDSDGDNGDGNGNGGPEGDDPKDGGPKDGGSGSGNDGIDTNGEPDVISPDVPSEKPGLGNSDDDGKNPPPAGAGQPM</sequence>
<comment type="caution">
    <text evidence="9">The sequence shown here is derived from an EMBL/GenBank/DDBJ whole genome shotgun (WGS) entry which is preliminary data.</text>
</comment>
<dbReference type="InterPro" id="IPR001270">
    <property type="entry name" value="ClpA/B"/>
</dbReference>
<name>A0ABT7FM25_9CORY</name>
<dbReference type="CDD" id="cd19499">
    <property type="entry name" value="RecA-like_ClpB_Hsp104-like"/>
    <property type="match status" value="1"/>
</dbReference>
<proteinExistence type="predicted"/>
<dbReference type="Gene3D" id="4.10.860.10">
    <property type="entry name" value="UVR domain"/>
    <property type="match status" value="1"/>
</dbReference>
<dbReference type="GO" id="GO:0006508">
    <property type="term" value="P:proteolysis"/>
    <property type="evidence" value="ECO:0007669"/>
    <property type="project" value="UniProtKB-KW"/>
</dbReference>
<dbReference type="PANTHER" id="PTHR11638">
    <property type="entry name" value="ATP-DEPENDENT CLP PROTEASE"/>
    <property type="match status" value="1"/>
</dbReference>
<dbReference type="Pfam" id="PF00004">
    <property type="entry name" value="AAA"/>
    <property type="match status" value="1"/>
</dbReference>
<keyword evidence="10" id="KW-1185">Reference proteome</keyword>
<dbReference type="RefSeq" id="WP_284610555.1">
    <property type="nucleotide sequence ID" value="NZ_JASNUO010000001.1"/>
</dbReference>
<dbReference type="SMART" id="SM01086">
    <property type="entry name" value="ClpB_D2-small"/>
    <property type="match status" value="1"/>
</dbReference>
<evidence type="ECO:0000313" key="9">
    <source>
        <dbReference type="EMBL" id="MDK4246632.1"/>
    </source>
</evidence>
<dbReference type="InterPro" id="IPR041546">
    <property type="entry name" value="ClpA/ClpB_AAA_lid"/>
</dbReference>
<feature type="domain" description="UVR" evidence="7">
    <location>
        <begin position="445"/>
        <end position="480"/>
    </location>
</feature>
<dbReference type="PANTHER" id="PTHR11638:SF18">
    <property type="entry name" value="HEAT SHOCK PROTEIN 104"/>
    <property type="match status" value="1"/>
</dbReference>
<dbReference type="EMBL" id="JASNUO010000001">
    <property type="protein sequence ID" value="MDK4246632.1"/>
    <property type="molecule type" value="Genomic_DNA"/>
</dbReference>
<evidence type="ECO:0000313" key="10">
    <source>
        <dbReference type="Proteomes" id="UP001239414"/>
    </source>
</evidence>
<dbReference type="GO" id="GO:0005524">
    <property type="term" value="F:ATP binding"/>
    <property type="evidence" value="ECO:0007669"/>
    <property type="project" value="UniProtKB-KW"/>
</dbReference>
<dbReference type="CDD" id="cd00009">
    <property type="entry name" value="AAA"/>
    <property type="match status" value="1"/>
</dbReference>
<protein>
    <submittedName>
        <fullName evidence="9">ATP-dependent Clp protease ATP-binding subunit</fullName>
    </submittedName>
</protein>
<keyword evidence="9" id="KW-0645">Protease</keyword>
<dbReference type="SUPFAM" id="SSF81923">
    <property type="entry name" value="Double Clp-N motif"/>
    <property type="match status" value="1"/>
</dbReference>
<dbReference type="InterPro" id="IPR003959">
    <property type="entry name" value="ATPase_AAA_core"/>
</dbReference>
<dbReference type="Proteomes" id="UP001239414">
    <property type="component" value="Unassembled WGS sequence"/>
</dbReference>
<dbReference type="InterPro" id="IPR019489">
    <property type="entry name" value="Clp_ATPase_C"/>
</dbReference>
<dbReference type="Pfam" id="PF10431">
    <property type="entry name" value="ClpB_D2-small"/>
    <property type="match status" value="1"/>
</dbReference>
<evidence type="ECO:0000256" key="2">
    <source>
        <dbReference type="ARBA" id="ARBA00022741"/>
    </source>
</evidence>
<keyword evidence="4" id="KW-0143">Chaperone</keyword>
<evidence type="ECO:0000256" key="3">
    <source>
        <dbReference type="ARBA" id="ARBA00022840"/>
    </source>
</evidence>